<gene>
    <name evidence="2" type="ORF">JF887_02775</name>
</gene>
<evidence type="ECO:0000313" key="3">
    <source>
        <dbReference type="Proteomes" id="UP000614410"/>
    </source>
</evidence>
<dbReference type="Proteomes" id="UP000614410">
    <property type="component" value="Unassembled WGS sequence"/>
</dbReference>
<reference evidence="2 3" key="1">
    <citation type="submission" date="2020-10" db="EMBL/GenBank/DDBJ databases">
        <title>Ca. Dormibacterota MAGs.</title>
        <authorList>
            <person name="Montgomery K."/>
        </authorList>
    </citation>
    <scope>NUCLEOTIDE SEQUENCE [LARGE SCALE GENOMIC DNA]</scope>
    <source>
        <strain evidence="2">Mitchell_Peninsula_5</strain>
    </source>
</reference>
<keyword evidence="1" id="KW-1133">Transmembrane helix</keyword>
<proteinExistence type="predicted"/>
<dbReference type="AlphaFoldDB" id="A0A934KKU0"/>
<organism evidence="2 3">
    <name type="scientific">Candidatus Amunia macphersoniae</name>
    <dbReference type="NCBI Taxonomy" id="3127014"/>
    <lineage>
        <taxon>Bacteria</taxon>
        <taxon>Bacillati</taxon>
        <taxon>Candidatus Dormiibacterota</taxon>
        <taxon>Candidatus Dormibacteria</taxon>
        <taxon>Candidatus Aeolococcales</taxon>
        <taxon>Candidatus Aeolococcaceae</taxon>
        <taxon>Candidatus Amunia</taxon>
    </lineage>
</organism>
<protein>
    <submittedName>
        <fullName evidence="2">Uncharacterized protein</fullName>
    </submittedName>
</protein>
<accession>A0A934KKU0</accession>
<sequence>MTTVTSVIILTQRQKTIHTGTLEQLESQCHQTFIHNLLFGWWGFPFGLVFTPIALVSNHRALRDLRALVAGAAR</sequence>
<keyword evidence="1" id="KW-0812">Transmembrane</keyword>
<evidence type="ECO:0000256" key="1">
    <source>
        <dbReference type="SAM" id="Phobius"/>
    </source>
</evidence>
<name>A0A934KKU0_9BACT</name>
<feature type="transmembrane region" description="Helical" evidence="1">
    <location>
        <begin position="33"/>
        <end position="56"/>
    </location>
</feature>
<dbReference type="EMBL" id="JAEKNN010000011">
    <property type="protein sequence ID" value="MBJ7608344.1"/>
    <property type="molecule type" value="Genomic_DNA"/>
</dbReference>
<keyword evidence="1" id="KW-0472">Membrane</keyword>
<comment type="caution">
    <text evidence="2">The sequence shown here is derived from an EMBL/GenBank/DDBJ whole genome shotgun (WGS) entry which is preliminary data.</text>
</comment>
<evidence type="ECO:0000313" key="2">
    <source>
        <dbReference type="EMBL" id="MBJ7608344.1"/>
    </source>
</evidence>